<dbReference type="SMART" id="SM00320">
    <property type="entry name" value="WD40"/>
    <property type="match status" value="7"/>
</dbReference>
<evidence type="ECO:0000313" key="5">
    <source>
        <dbReference type="EMBL" id="KAK3581000.1"/>
    </source>
</evidence>
<feature type="compositionally biased region" description="Acidic residues" evidence="4">
    <location>
        <begin position="319"/>
        <end position="338"/>
    </location>
</feature>
<organism evidence="5 6">
    <name type="scientific">Potamilus streckersoni</name>
    <dbReference type="NCBI Taxonomy" id="2493646"/>
    <lineage>
        <taxon>Eukaryota</taxon>
        <taxon>Metazoa</taxon>
        <taxon>Spiralia</taxon>
        <taxon>Lophotrochozoa</taxon>
        <taxon>Mollusca</taxon>
        <taxon>Bivalvia</taxon>
        <taxon>Autobranchia</taxon>
        <taxon>Heteroconchia</taxon>
        <taxon>Palaeoheterodonta</taxon>
        <taxon>Unionida</taxon>
        <taxon>Unionoidea</taxon>
        <taxon>Unionidae</taxon>
        <taxon>Ambleminae</taxon>
        <taxon>Lampsilini</taxon>
        <taxon>Potamilus</taxon>
    </lineage>
</organism>
<feature type="region of interest" description="Disordered" evidence="4">
    <location>
        <begin position="774"/>
        <end position="813"/>
    </location>
</feature>
<dbReference type="InterPro" id="IPR036322">
    <property type="entry name" value="WD40_repeat_dom_sf"/>
</dbReference>
<dbReference type="GO" id="GO:0005737">
    <property type="term" value="C:cytoplasm"/>
    <property type="evidence" value="ECO:0007669"/>
    <property type="project" value="TreeGrafter"/>
</dbReference>
<dbReference type="PANTHER" id="PTHR15574">
    <property type="entry name" value="WD REPEAT DOMAIN-CONTAINING FAMILY"/>
    <property type="match status" value="1"/>
</dbReference>
<gene>
    <name evidence="5" type="ORF">CHS0354_013894</name>
</gene>
<dbReference type="PANTHER" id="PTHR15574:SF21">
    <property type="entry name" value="DDB1- AND CUL4-ASSOCIATED FACTOR 8"/>
    <property type="match status" value="1"/>
</dbReference>
<proteinExistence type="predicted"/>
<dbReference type="Proteomes" id="UP001195483">
    <property type="component" value="Unassembled WGS sequence"/>
</dbReference>
<reference evidence="5" key="1">
    <citation type="journal article" date="2021" name="Genome Biol. Evol.">
        <title>A High-Quality Reference Genome for a Parasitic Bivalve with Doubly Uniparental Inheritance (Bivalvia: Unionida).</title>
        <authorList>
            <person name="Smith C.H."/>
        </authorList>
    </citation>
    <scope>NUCLEOTIDE SEQUENCE</scope>
    <source>
        <strain evidence="5">CHS0354</strain>
    </source>
</reference>
<accession>A0AAE0RWU8</accession>
<protein>
    <recommendedName>
        <fullName evidence="7">DDB1- and CUL4-associated factor 8</fullName>
    </recommendedName>
</protein>
<dbReference type="InterPro" id="IPR045151">
    <property type="entry name" value="DCAF8"/>
</dbReference>
<keyword evidence="1 3" id="KW-0853">WD repeat</keyword>
<feature type="compositionally biased region" description="Basic residues" evidence="4">
    <location>
        <begin position="735"/>
        <end position="744"/>
    </location>
</feature>
<feature type="region of interest" description="Disordered" evidence="4">
    <location>
        <begin position="255"/>
        <end position="361"/>
    </location>
</feature>
<dbReference type="GO" id="GO:0080008">
    <property type="term" value="C:Cul4-RING E3 ubiquitin ligase complex"/>
    <property type="evidence" value="ECO:0007669"/>
    <property type="project" value="TreeGrafter"/>
</dbReference>
<feature type="compositionally biased region" description="Basic and acidic residues" evidence="4">
    <location>
        <begin position="109"/>
        <end position="120"/>
    </location>
</feature>
<dbReference type="AlphaFoldDB" id="A0AAE0RWU8"/>
<comment type="caution">
    <text evidence="5">The sequence shown here is derived from an EMBL/GenBank/DDBJ whole genome shotgun (WGS) entry which is preliminary data.</text>
</comment>
<feature type="region of interest" description="Disordered" evidence="4">
    <location>
        <begin position="734"/>
        <end position="755"/>
    </location>
</feature>
<feature type="compositionally biased region" description="Acidic residues" evidence="4">
    <location>
        <begin position="292"/>
        <end position="304"/>
    </location>
</feature>
<sequence length="813" mass="91389">MSEQQRVPDKYSVTDKALVSTENQNHSPKILAQGALQEYSKCIMSGSNILDIESEHFERSMENQAEETVIQQNLNTDFKNKSEDQSITFESQSNHNNSNGEHYLTIGTMRKDDSGIDLEKSPTSTSTKDCSDLDGTESISESFEDSAVFSHNSESLVHGENVIDVNINEASLDEIEKTDKDKAISANTIENYFGKAYVTKDNPEISDSNDVEGFELRKSDYKSVFFDMETTITSPDAASPLLDNPNTSMIQMEEGEAAASRKTNKSKKSRADSDDSSVNSSKCLRKRRIESDSDDSDASDENIENIDAVNDSKHSLSLDSDDFSEEEEAENNSEDAEDDQKSKNSSSDNDEDMDISDGKVPKHNWKALADVREREYGYRNNTPPGYFRQKIQGSLRMVQRLKLQYKMEYHEGCVNALHFNRIGTLLASGSDDLNIVLWNWLKNRPALVYDSGHRSNVFQAKFMPFSGDCHVVSCARDGQIRLADLSLTGVCKGTKKLAQHKGAAHKLALELESPHIFLSCGEDAIAYEIDLRQEKPNKLVVTKENNKKVALYSIHSNPCNPFEFCVGGRDHFIRLYDKRKIAKNVDDGILKKFCPSHLVNSDLKANVTCACYNYNGTEVLGTYNDEDIYLFNNDHSDGADYIHKYIGHRNNQTVKGVNFYGPKSEFIVSGSDCAHIYLWDKETEKIVQLMEGDEGGVINVLEPHPFAPILATSGLDPDVKIWAPTAEDPTELKGMKKLVKHNKRQRDEERRAEPEMVDGQMLWFIMNQLRRSRRRRAQEAGLEDDEPSSSSEDSDSDSENSEGVPERLQCVPS</sequence>
<name>A0AAE0RWU8_9BIVA</name>
<evidence type="ECO:0000256" key="2">
    <source>
        <dbReference type="ARBA" id="ARBA00022737"/>
    </source>
</evidence>
<feature type="region of interest" description="Disordered" evidence="4">
    <location>
        <begin position="83"/>
        <end position="136"/>
    </location>
</feature>
<dbReference type="EMBL" id="JAEAOA010000856">
    <property type="protein sequence ID" value="KAK3581000.1"/>
    <property type="molecule type" value="Genomic_DNA"/>
</dbReference>
<keyword evidence="6" id="KW-1185">Reference proteome</keyword>
<feature type="repeat" description="WD" evidence="3">
    <location>
        <begin position="407"/>
        <end position="439"/>
    </location>
</feature>
<dbReference type="InterPro" id="IPR001680">
    <property type="entry name" value="WD40_rpt"/>
</dbReference>
<dbReference type="Pfam" id="PF00400">
    <property type="entry name" value="WD40"/>
    <property type="match status" value="2"/>
</dbReference>
<evidence type="ECO:0000313" key="6">
    <source>
        <dbReference type="Proteomes" id="UP001195483"/>
    </source>
</evidence>
<evidence type="ECO:0000256" key="3">
    <source>
        <dbReference type="PROSITE-ProRule" id="PRU00221"/>
    </source>
</evidence>
<reference evidence="5" key="3">
    <citation type="submission" date="2023-05" db="EMBL/GenBank/DDBJ databases">
        <authorList>
            <person name="Smith C.H."/>
        </authorList>
    </citation>
    <scope>NUCLEOTIDE SEQUENCE</scope>
    <source>
        <strain evidence="5">CHS0354</strain>
        <tissue evidence="5">Mantle</tissue>
    </source>
</reference>
<feature type="compositionally biased region" description="Basic and acidic residues" evidence="4">
    <location>
        <begin position="745"/>
        <end position="754"/>
    </location>
</feature>
<dbReference type="SUPFAM" id="SSF50978">
    <property type="entry name" value="WD40 repeat-like"/>
    <property type="match status" value="1"/>
</dbReference>
<dbReference type="PROSITE" id="PS50294">
    <property type="entry name" value="WD_REPEATS_REGION"/>
    <property type="match status" value="1"/>
</dbReference>
<reference evidence="5" key="2">
    <citation type="journal article" date="2021" name="Genome Biol. Evol.">
        <title>Developing a high-quality reference genome for a parasitic bivalve with doubly uniparental inheritance (Bivalvia: Unionida).</title>
        <authorList>
            <person name="Smith C.H."/>
        </authorList>
    </citation>
    <scope>NUCLEOTIDE SEQUENCE</scope>
    <source>
        <strain evidence="5">CHS0354</strain>
        <tissue evidence="5">Mantle</tissue>
    </source>
</reference>
<evidence type="ECO:0000256" key="4">
    <source>
        <dbReference type="SAM" id="MobiDB-lite"/>
    </source>
</evidence>
<dbReference type="Gene3D" id="2.130.10.10">
    <property type="entry name" value="YVTN repeat-like/Quinoprotein amine dehydrogenase"/>
    <property type="match status" value="1"/>
</dbReference>
<dbReference type="InterPro" id="IPR015943">
    <property type="entry name" value="WD40/YVTN_repeat-like_dom_sf"/>
</dbReference>
<dbReference type="PROSITE" id="PS50082">
    <property type="entry name" value="WD_REPEATS_2"/>
    <property type="match status" value="1"/>
</dbReference>
<evidence type="ECO:0000256" key="1">
    <source>
        <dbReference type="ARBA" id="ARBA00022574"/>
    </source>
</evidence>
<evidence type="ECO:0008006" key="7">
    <source>
        <dbReference type="Google" id="ProtNLM"/>
    </source>
</evidence>
<feature type="compositionally biased region" description="Polar residues" evidence="4">
    <location>
        <begin position="85"/>
        <end position="100"/>
    </location>
</feature>
<keyword evidence="2" id="KW-0677">Repeat</keyword>
<feature type="compositionally biased region" description="Acidic residues" evidence="4">
    <location>
        <begin position="781"/>
        <end position="800"/>
    </location>
</feature>